<dbReference type="AlphaFoldDB" id="A0A1C7LUP7"/>
<sequence length="118" mass="13183">MMGPTLLGKRTSKLDRLKRRRTTLKLHRIAQVYGREHRLVRDKYGHDALVRRVSLAGTALQQCFCACPSSSFRPIGGTASRRPSNPVPFSHHLRVFYSMVPVMFPSSVGAMLCVQASA</sequence>
<keyword evidence="2" id="KW-1185">Reference proteome</keyword>
<evidence type="ECO:0000313" key="1">
    <source>
        <dbReference type="EMBL" id="OBZ66564.1"/>
    </source>
</evidence>
<organism evidence="1 2">
    <name type="scientific">Grifola frondosa</name>
    <name type="common">Maitake</name>
    <name type="synonym">Polyporus frondosus</name>
    <dbReference type="NCBI Taxonomy" id="5627"/>
    <lineage>
        <taxon>Eukaryota</taxon>
        <taxon>Fungi</taxon>
        <taxon>Dikarya</taxon>
        <taxon>Basidiomycota</taxon>
        <taxon>Agaricomycotina</taxon>
        <taxon>Agaricomycetes</taxon>
        <taxon>Polyporales</taxon>
        <taxon>Grifolaceae</taxon>
        <taxon>Grifola</taxon>
    </lineage>
</organism>
<comment type="caution">
    <text evidence="1">The sequence shown here is derived from an EMBL/GenBank/DDBJ whole genome shotgun (WGS) entry which is preliminary data.</text>
</comment>
<accession>A0A1C7LUP7</accession>
<dbReference type="Proteomes" id="UP000092993">
    <property type="component" value="Unassembled WGS sequence"/>
</dbReference>
<protein>
    <submittedName>
        <fullName evidence="1">Uncharacterized protein</fullName>
    </submittedName>
</protein>
<proteinExistence type="predicted"/>
<evidence type="ECO:0000313" key="2">
    <source>
        <dbReference type="Proteomes" id="UP000092993"/>
    </source>
</evidence>
<reference evidence="1 2" key="1">
    <citation type="submission" date="2016-03" db="EMBL/GenBank/DDBJ databases">
        <title>Whole genome sequencing of Grifola frondosa 9006-11.</title>
        <authorList>
            <person name="Min B."/>
            <person name="Park H."/>
            <person name="Kim J.-G."/>
            <person name="Cho H."/>
            <person name="Oh Y.-L."/>
            <person name="Kong W.-S."/>
            <person name="Choi I.-G."/>
        </authorList>
    </citation>
    <scope>NUCLEOTIDE SEQUENCE [LARGE SCALE GENOMIC DNA]</scope>
    <source>
        <strain evidence="1 2">9006-11</strain>
    </source>
</reference>
<gene>
    <name evidence="1" type="ORF">A0H81_13474</name>
</gene>
<dbReference type="EMBL" id="LUGG01000029">
    <property type="protein sequence ID" value="OBZ66564.1"/>
    <property type="molecule type" value="Genomic_DNA"/>
</dbReference>
<name>A0A1C7LUP7_GRIFR</name>